<comment type="caution">
    <text evidence="3">The sequence shown here is derived from an EMBL/GenBank/DDBJ whole genome shotgun (WGS) entry which is preliminary data.</text>
</comment>
<protein>
    <submittedName>
        <fullName evidence="2">Helix-turn-helix transcriptional regulator</fullName>
    </submittedName>
</protein>
<dbReference type="PROSITE" id="PS50943">
    <property type="entry name" value="HTH_CROC1"/>
    <property type="match status" value="1"/>
</dbReference>
<name>A0A2M9WKI7_9LACO</name>
<dbReference type="SUPFAM" id="SSF47413">
    <property type="entry name" value="lambda repressor-like DNA-binding domains"/>
    <property type="match status" value="1"/>
</dbReference>
<reference evidence="2" key="2">
    <citation type="submission" date="2023-08" db="EMBL/GenBank/DDBJ databases">
        <title>Lactobacillus from the Female Urinary Tract.</title>
        <authorList>
            <person name="Stegman N."/>
            <person name="Jackson B."/>
            <person name="Steiling M."/>
            <person name="Sedano C."/>
            <person name="Wolfe A."/>
            <person name="Putonti C."/>
        </authorList>
    </citation>
    <scope>NUCLEOTIDE SEQUENCE</scope>
    <source>
        <strain evidence="2">UMB5661</strain>
    </source>
</reference>
<dbReference type="EMBL" id="MKXG01000400">
    <property type="protein sequence ID" value="PJZ10784.1"/>
    <property type="molecule type" value="Genomic_DNA"/>
</dbReference>
<dbReference type="Proteomes" id="UP001253287">
    <property type="component" value="Unassembled WGS sequence"/>
</dbReference>
<organism evidence="3 4">
    <name type="scientific">Lactobacillus crispatus</name>
    <dbReference type="NCBI Taxonomy" id="47770"/>
    <lineage>
        <taxon>Bacteria</taxon>
        <taxon>Bacillati</taxon>
        <taxon>Bacillota</taxon>
        <taxon>Bacilli</taxon>
        <taxon>Lactobacillales</taxon>
        <taxon>Lactobacillaceae</taxon>
        <taxon>Lactobacillus</taxon>
    </lineage>
</organism>
<dbReference type="InterPro" id="IPR001387">
    <property type="entry name" value="Cro/C1-type_HTH"/>
</dbReference>
<feature type="domain" description="HTH cro/C1-type" evidence="1">
    <location>
        <begin position="11"/>
        <end position="55"/>
    </location>
</feature>
<accession>A0A2M9WKI7</accession>
<evidence type="ECO:0000313" key="3">
    <source>
        <dbReference type="EMBL" id="PJZ10784.1"/>
    </source>
</evidence>
<evidence type="ECO:0000259" key="1">
    <source>
        <dbReference type="PROSITE" id="PS50943"/>
    </source>
</evidence>
<gene>
    <name evidence="3" type="ORF">BHU41_02175</name>
    <name evidence="2" type="ORF">RON39_10410</name>
</gene>
<dbReference type="Gene3D" id="1.10.260.40">
    <property type="entry name" value="lambda repressor-like DNA-binding domains"/>
    <property type="match status" value="1"/>
</dbReference>
<dbReference type="EMBL" id="JAVTXN010000081">
    <property type="protein sequence ID" value="MDT9610512.1"/>
    <property type="molecule type" value="Genomic_DNA"/>
</dbReference>
<dbReference type="Pfam" id="PF01381">
    <property type="entry name" value="HTH_3"/>
    <property type="match status" value="1"/>
</dbReference>
<dbReference type="Proteomes" id="UP000231914">
    <property type="component" value="Unassembled WGS sequence"/>
</dbReference>
<dbReference type="InterPro" id="IPR010982">
    <property type="entry name" value="Lambda_DNA-bd_dom_sf"/>
</dbReference>
<dbReference type="RefSeq" id="WP_100733247.1">
    <property type="nucleotide sequence ID" value="NZ_JAVTXG010000080.1"/>
</dbReference>
<sequence length="67" mass="7813">MQLSKKQILALKRKRGERNLTIDELANEVGVSRFTVSRILHNERQNLTSTTAKKVNDWLIDQYTTIK</sequence>
<proteinExistence type="predicted"/>
<dbReference type="CDD" id="cd00093">
    <property type="entry name" value="HTH_XRE"/>
    <property type="match status" value="1"/>
</dbReference>
<dbReference type="GO" id="GO:0003677">
    <property type="term" value="F:DNA binding"/>
    <property type="evidence" value="ECO:0007669"/>
    <property type="project" value="InterPro"/>
</dbReference>
<reference evidence="3 4" key="1">
    <citation type="submission" date="2016-10" db="EMBL/GenBank/DDBJ databases">
        <title>WGS of isloates from the oral cavity of healthy individuals.</title>
        <authorList>
            <person name="Sharma S."/>
            <person name="Pal V.K."/>
            <person name="Patil P.B."/>
            <person name="Korpole S."/>
            <person name="Grover V."/>
        </authorList>
    </citation>
    <scope>NUCLEOTIDE SEQUENCE [LARGE SCALE GENOMIC DNA]</scope>
    <source>
        <strain evidence="3 4">DISK12</strain>
    </source>
</reference>
<evidence type="ECO:0000313" key="4">
    <source>
        <dbReference type="Proteomes" id="UP000231914"/>
    </source>
</evidence>
<evidence type="ECO:0000313" key="2">
    <source>
        <dbReference type="EMBL" id="MDT9610512.1"/>
    </source>
</evidence>
<dbReference type="AlphaFoldDB" id="A0A2M9WKI7"/>
<dbReference type="PROSITE" id="PS00356">
    <property type="entry name" value="HTH_LACI_1"/>
    <property type="match status" value="1"/>
</dbReference>